<evidence type="ECO:0000313" key="3">
    <source>
        <dbReference type="Proteomes" id="UP000191418"/>
    </source>
</evidence>
<feature type="transmembrane region" description="Helical" evidence="1">
    <location>
        <begin position="40"/>
        <end position="62"/>
    </location>
</feature>
<evidence type="ECO:0000256" key="1">
    <source>
        <dbReference type="SAM" id="Phobius"/>
    </source>
</evidence>
<reference evidence="2 3" key="1">
    <citation type="submission" date="2017-01" db="EMBL/GenBank/DDBJ databases">
        <title>Genome Sequencing of a Marine Spirillum, Oceanospirillum multiglobuliferum ATCC 33336, from Japan.</title>
        <authorList>
            <person name="Carney J.G."/>
            <person name="Trachtenberg A.M."/>
            <person name="Rheaume B.A."/>
            <person name="Linnane J.D."/>
            <person name="Pitts N.L."/>
            <person name="Mykles D.L."/>
            <person name="Maclea K.S."/>
        </authorList>
    </citation>
    <scope>NUCLEOTIDE SEQUENCE [LARGE SCALE GENOMIC DNA]</scope>
    <source>
        <strain evidence="2 3">ATCC 33336</strain>
    </source>
</reference>
<dbReference type="AlphaFoldDB" id="A0A1V4T7H6"/>
<keyword evidence="3" id="KW-1185">Reference proteome</keyword>
<name>A0A1V4T7H6_9GAMM</name>
<dbReference type="Proteomes" id="UP000191418">
    <property type="component" value="Unassembled WGS sequence"/>
</dbReference>
<protein>
    <submittedName>
        <fullName evidence="2">Uncharacterized protein</fullName>
    </submittedName>
</protein>
<keyword evidence="1" id="KW-1133">Transmembrane helix</keyword>
<accession>A0A1V4T7H6</accession>
<sequence length="68" mass="7609">MLSAFDANQKNYNVSATLKINLRGCVMAHHDENFRDESGILWFVPALAILVGMNCLPATIFWSRLLLG</sequence>
<dbReference type="EMBL" id="MTSM01000003">
    <property type="protein sequence ID" value="OPX56565.1"/>
    <property type="molecule type" value="Genomic_DNA"/>
</dbReference>
<keyword evidence="1" id="KW-0812">Transmembrane</keyword>
<comment type="caution">
    <text evidence="2">The sequence shown here is derived from an EMBL/GenBank/DDBJ whole genome shotgun (WGS) entry which is preliminary data.</text>
</comment>
<evidence type="ECO:0000313" key="2">
    <source>
        <dbReference type="EMBL" id="OPX56565.1"/>
    </source>
</evidence>
<gene>
    <name evidence="2" type="ORF">BTE48_03845</name>
</gene>
<organism evidence="2 3">
    <name type="scientific">Oceanospirillum multiglobuliferum</name>
    <dbReference type="NCBI Taxonomy" id="64969"/>
    <lineage>
        <taxon>Bacteria</taxon>
        <taxon>Pseudomonadati</taxon>
        <taxon>Pseudomonadota</taxon>
        <taxon>Gammaproteobacteria</taxon>
        <taxon>Oceanospirillales</taxon>
        <taxon>Oceanospirillaceae</taxon>
        <taxon>Oceanospirillum</taxon>
    </lineage>
</organism>
<keyword evidence="1" id="KW-0472">Membrane</keyword>
<proteinExistence type="predicted"/>